<dbReference type="CDD" id="cd00033">
    <property type="entry name" value="CCP"/>
    <property type="match status" value="1"/>
</dbReference>
<dbReference type="PANTHER" id="PTHR45964:SF5">
    <property type="entry name" value="WSCD FAMILY MEMBER CG9164"/>
    <property type="match status" value="1"/>
</dbReference>
<reference evidence="7" key="1">
    <citation type="journal article" date="2019" name="bioRxiv">
        <title>The Genome of the Zebra Mussel, Dreissena polymorpha: A Resource for Invasive Species Research.</title>
        <authorList>
            <person name="McCartney M.A."/>
            <person name="Auch B."/>
            <person name="Kono T."/>
            <person name="Mallez S."/>
            <person name="Zhang Y."/>
            <person name="Obille A."/>
            <person name="Becker A."/>
            <person name="Abrahante J.E."/>
            <person name="Garbe J."/>
            <person name="Badalamenti J.P."/>
            <person name="Herman A."/>
            <person name="Mangelson H."/>
            <person name="Liachko I."/>
            <person name="Sullivan S."/>
            <person name="Sone E.D."/>
            <person name="Koren S."/>
            <person name="Silverstein K.A.T."/>
            <person name="Beckman K.B."/>
            <person name="Gohl D.M."/>
        </authorList>
    </citation>
    <scope>NUCLEOTIDE SEQUENCE</scope>
    <source>
        <strain evidence="7">Duluth1</strain>
        <tissue evidence="7">Whole animal</tissue>
    </source>
</reference>
<accession>A0A9D4EUG3</accession>
<comment type="caution">
    <text evidence="3">Lacks conserved residue(s) required for the propagation of feature annotation.</text>
</comment>
<name>A0A9D4EUG3_DREPO</name>
<comment type="caution">
    <text evidence="7">The sequence shown here is derived from an EMBL/GenBank/DDBJ whole genome shotgun (WGS) entry which is preliminary data.</text>
</comment>
<dbReference type="Pfam" id="PF01822">
    <property type="entry name" value="WSC"/>
    <property type="match status" value="1"/>
</dbReference>
<dbReference type="PANTHER" id="PTHR45964">
    <property type="entry name" value="WSCD FAMILY MEMBER CG9164"/>
    <property type="match status" value="1"/>
</dbReference>
<evidence type="ECO:0000259" key="5">
    <source>
        <dbReference type="PROSITE" id="PS50923"/>
    </source>
</evidence>
<protein>
    <recommendedName>
        <fullName evidence="9">WSC domain-containing protein</fullName>
    </recommendedName>
</protein>
<feature type="chain" id="PRO_5038978886" description="WSC domain-containing protein" evidence="4">
    <location>
        <begin position="22"/>
        <end position="189"/>
    </location>
</feature>
<dbReference type="InterPro" id="IPR000436">
    <property type="entry name" value="Sushi_SCR_CCP_dom"/>
</dbReference>
<dbReference type="PROSITE" id="PS51212">
    <property type="entry name" value="WSC"/>
    <property type="match status" value="1"/>
</dbReference>
<dbReference type="SMART" id="SM00032">
    <property type="entry name" value="CCP"/>
    <property type="match status" value="1"/>
</dbReference>
<evidence type="ECO:0000259" key="6">
    <source>
        <dbReference type="PROSITE" id="PS51212"/>
    </source>
</evidence>
<evidence type="ECO:0000313" key="8">
    <source>
        <dbReference type="Proteomes" id="UP000828390"/>
    </source>
</evidence>
<evidence type="ECO:0008006" key="9">
    <source>
        <dbReference type="Google" id="ProtNLM"/>
    </source>
</evidence>
<gene>
    <name evidence="7" type="ORF">DPMN_162624</name>
</gene>
<feature type="signal peptide" evidence="4">
    <location>
        <begin position="1"/>
        <end position="21"/>
    </location>
</feature>
<feature type="domain" description="WSC" evidence="6">
    <location>
        <begin position="21"/>
        <end position="110"/>
    </location>
</feature>
<dbReference type="Gene3D" id="2.10.70.10">
    <property type="entry name" value="Complement Module, domain 1"/>
    <property type="match status" value="1"/>
</dbReference>
<dbReference type="SMART" id="SM00321">
    <property type="entry name" value="WSC"/>
    <property type="match status" value="1"/>
</dbReference>
<dbReference type="EMBL" id="JAIWYP010000008">
    <property type="protein sequence ID" value="KAH3784661.1"/>
    <property type="molecule type" value="Genomic_DNA"/>
</dbReference>
<keyword evidence="4" id="KW-0732">Signal</keyword>
<dbReference type="AlphaFoldDB" id="A0A9D4EUG3"/>
<proteinExistence type="predicted"/>
<organism evidence="7 8">
    <name type="scientific">Dreissena polymorpha</name>
    <name type="common">Zebra mussel</name>
    <name type="synonym">Mytilus polymorpha</name>
    <dbReference type="NCBI Taxonomy" id="45954"/>
    <lineage>
        <taxon>Eukaryota</taxon>
        <taxon>Metazoa</taxon>
        <taxon>Spiralia</taxon>
        <taxon>Lophotrochozoa</taxon>
        <taxon>Mollusca</taxon>
        <taxon>Bivalvia</taxon>
        <taxon>Autobranchia</taxon>
        <taxon>Heteroconchia</taxon>
        <taxon>Euheterodonta</taxon>
        <taxon>Imparidentia</taxon>
        <taxon>Neoheterodontei</taxon>
        <taxon>Myida</taxon>
        <taxon>Dreissenoidea</taxon>
        <taxon>Dreissenidae</taxon>
        <taxon>Dreissena</taxon>
    </lineage>
</organism>
<dbReference type="InterPro" id="IPR051589">
    <property type="entry name" value="Sialate-O-sulfotransferase"/>
</dbReference>
<dbReference type="Proteomes" id="UP000828390">
    <property type="component" value="Unassembled WGS sequence"/>
</dbReference>
<keyword evidence="3" id="KW-0768">Sushi</keyword>
<evidence type="ECO:0000256" key="2">
    <source>
        <dbReference type="ARBA" id="ARBA00023157"/>
    </source>
</evidence>
<dbReference type="PROSITE" id="PS50923">
    <property type="entry name" value="SUSHI"/>
    <property type="match status" value="1"/>
</dbReference>
<sequence>MLGYRTIGNLVSLLLGIRVEGIVYLGCYKDSTIERVLSSTQSVSASNTPVQCARRCSDYRYAGVEFVTECFCGNTLNAIAMPEYNCMLHCPGDKLKRCGGYSMISIYTNWACGPPPTIANGNATLRKGDNVTYGSIADFYCGSGLIRKATITCLSNSSWEQATCEPPGQTLDICVTFIADIVLYAWNDI</sequence>
<evidence type="ECO:0000256" key="4">
    <source>
        <dbReference type="SAM" id="SignalP"/>
    </source>
</evidence>
<dbReference type="InterPro" id="IPR002889">
    <property type="entry name" value="WSC_carb-bd"/>
</dbReference>
<dbReference type="InterPro" id="IPR035976">
    <property type="entry name" value="Sushi/SCR/CCP_sf"/>
</dbReference>
<keyword evidence="2" id="KW-1015">Disulfide bond</keyword>
<keyword evidence="8" id="KW-1185">Reference proteome</keyword>
<evidence type="ECO:0000256" key="3">
    <source>
        <dbReference type="PROSITE-ProRule" id="PRU00302"/>
    </source>
</evidence>
<reference evidence="7" key="2">
    <citation type="submission" date="2020-11" db="EMBL/GenBank/DDBJ databases">
        <authorList>
            <person name="McCartney M.A."/>
            <person name="Auch B."/>
            <person name="Kono T."/>
            <person name="Mallez S."/>
            <person name="Becker A."/>
            <person name="Gohl D.M."/>
            <person name="Silverstein K.A.T."/>
            <person name="Koren S."/>
            <person name="Bechman K.B."/>
            <person name="Herman A."/>
            <person name="Abrahante J.E."/>
            <person name="Garbe J."/>
        </authorList>
    </citation>
    <scope>NUCLEOTIDE SEQUENCE</scope>
    <source>
        <strain evidence="7">Duluth1</strain>
        <tissue evidence="7">Whole animal</tissue>
    </source>
</reference>
<evidence type="ECO:0000313" key="7">
    <source>
        <dbReference type="EMBL" id="KAH3784661.1"/>
    </source>
</evidence>
<keyword evidence="1" id="KW-0677">Repeat</keyword>
<dbReference type="SUPFAM" id="SSF57535">
    <property type="entry name" value="Complement control module/SCR domain"/>
    <property type="match status" value="1"/>
</dbReference>
<dbReference type="Pfam" id="PF00084">
    <property type="entry name" value="Sushi"/>
    <property type="match status" value="1"/>
</dbReference>
<feature type="domain" description="Sushi" evidence="5">
    <location>
        <begin position="110"/>
        <end position="166"/>
    </location>
</feature>
<evidence type="ECO:0000256" key="1">
    <source>
        <dbReference type="ARBA" id="ARBA00022737"/>
    </source>
</evidence>